<dbReference type="InterPro" id="IPR006785">
    <property type="entry name" value="Pex14_N"/>
</dbReference>
<keyword evidence="5 14" id="KW-0653">Protein transport</keyword>
<feature type="region of interest" description="Disordered" evidence="15">
    <location>
        <begin position="501"/>
        <end position="553"/>
    </location>
</feature>
<dbReference type="OrthoDB" id="441517at2759"/>
<evidence type="ECO:0000256" key="13">
    <source>
        <dbReference type="ARBA" id="ARBA00064754"/>
    </source>
</evidence>
<dbReference type="Gene3D" id="1.10.10.10">
    <property type="entry name" value="Winged helix-like DNA-binding domain superfamily/Winged helix DNA-binding domain"/>
    <property type="match status" value="1"/>
</dbReference>
<comment type="similarity">
    <text evidence="2 14">Belongs to the peroxin-14 family.</text>
</comment>
<evidence type="ECO:0000313" key="19">
    <source>
        <dbReference type="EMBL" id="KAG1368028.1"/>
    </source>
</evidence>
<evidence type="ECO:0000256" key="2">
    <source>
        <dbReference type="ARBA" id="ARBA00005443"/>
    </source>
</evidence>
<protein>
    <recommendedName>
        <fullName evidence="10 14">Peroxisomal membrane protein PEX14</fullName>
    </recommendedName>
    <alternativeName>
        <fullName evidence="11 14">Peroxin-14</fullName>
    </alternativeName>
</protein>
<comment type="function">
    <text evidence="12 14">Component of the PEX13-PEX14 docking complex, a translocon channel that specifically mediates the import of peroxisomal cargo proteins bound to PEX5 receptor. The PEX13-PEX14 docking complex forms a large import pore which can be opened to a diameter of about 9 nm. Mechanistically, PEX5 receptor along with cargo proteins associates with the PEX14 subunit of the PEX13-PEX14 docking complex in the cytosol, leading to the insertion of the receptor into the organelle membrane with the concomitant translocation of the cargo into the peroxisome matrix.</text>
</comment>
<keyword evidence="8 14" id="KW-0472">Membrane</keyword>
<keyword evidence="4" id="KW-0812">Transmembrane</keyword>
<gene>
    <name evidence="19" type="ORF">COCNU_14G004960</name>
</gene>
<comment type="caution">
    <text evidence="19">The sequence shown here is derived from an EMBL/GenBank/DDBJ whole genome shotgun (WGS) entry which is preliminary data.</text>
</comment>
<dbReference type="GO" id="GO:0016560">
    <property type="term" value="P:protein import into peroxisome matrix, docking"/>
    <property type="evidence" value="ECO:0007669"/>
    <property type="project" value="UniProtKB-UniRule"/>
</dbReference>
<dbReference type="InterPro" id="IPR025655">
    <property type="entry name" value="PEX14"/>
</dbReference>
<dbReference type="AlphaFoldDB" id="A0A8K0IVG0"/>
<keyword evidence="9 14" id="KW-0576">Peroxisome</keyword>
<evidence type="ECO:0000259" key="17">
    <source>
        <dbReference type="Pfam" id="PF17733"/>
    </source>
</evidence>
<keyword evidence="6" id="KW-1133">Transmembrane helix</keyword>
<feature type="domain" description="Peroxisome membrane anchor protein Pex14p N-terminal" evidence="16">
    <location>
        <begin position="57"/>
        <end position="101"/>
    </location>
</feature>
<evidence type="ECO:0000256" key="6">
    <source>
        <dbReference type="ARBA" id="ARBA00022989"/>
    </source>
</evidence>
<comment type="subcellular location">
    <subcellularLocation>
        <location evidence="1">Peroxisome membrane</location>
        <topology evidence="1">Single-pass membrane protein</topology>
    </subcellularLocation>
</comment>
<dbReference type="Pfam" id="PF17733">
    <property type="entry name" value="KPWE_dom"/>
    <property type="match status" value="1"/>
</dbReference>
<evidence type="ECO:0000313" key="20">
    <source>
        <dbReference type="Proteomes" id="UP000797356"/>
    </source>
</evidence>
<dbReference type="GO" id="GO:0005778">
    <property type="term" value="C:peroxisomal membrane"/>
    <property type="evidence" value="ECO:0007669"/>
    <property type="project" value="UniProtKB-SubCell"/>
</dbReference>
<evidence type="ECO:0000256" key="7">
    <source>
        <dbReference type="ARBA" id="ARBA00023010"/>
    </source>
</evidence>
<dbReference type="Pfam" id="PF04695">
    <property type="entry name" value="Pex14_N"/>
    <property type="match status" value="1"/>
</dbReference>
<feature type="region of interest" description="Disordered" evidence="15">
    <location>
        <begin position="1"/>
        <end position="54"/>
    </location>
</feature>
<feature type="region of interest" description="Disordered" evidence="15">
    <location>
        <begin position="444"/>
        <end position="463"/>
    </location>
</feature>
<reference evidence="19" key="2">
    <citation type="submission" date="2019-07" db="EMBL/GenBank/DDBJ databases">
        <authorList>
            <person name="Yang Y."/>
            <person name="Bocs S."/>
            <person name="Baudouin L."/>
        </authorList>
    </citation>
    <scope>NUCLEOTIDE SEQUENCE</scope>
    <source>
        <tissue evidence="19">Spear leaf of Hainan Tall coconut</tissue>
    </source>
</reference>
<evidence type="ECO:0000256" key="14">
    <source>
        <dbReference type="RuleBase" id="RU367032"/>
    </source>
</evidence>
<dbReference type="PANTHER" id="PTHR23058:SF0">
    <property type="entry name" value="PEROXISOMAL MEMBRANE PROTEIN PEX14"/>
    <property type="match status" value="1"/>
</dbReference>
<keyword evidence="3 14" id="KW-0813">Transport</keyword>
<feature type="region of interest" description="Disordered" evidence="15">
    <location>
        <begin position="386"/>
        <end position="425"/>
    </location>
</feature>
<dbReference type="InterPro" id="IPR036388">
    <property type="entry name" value="WH-like_DNA-bd_sf"/>
</dbReference>
<evidence type="ECO:0000259" key="18">
    <source>
        <dbReference type="Pfam" id="PF23020"/>
    </source>
</evidence>
<feature type="compositionally biased region" description="Basic and acidic residues" evidence="15">
    <location>
        <begin position="501"/>
        <end position="514"/>
    </location>
</feature>
<reference evidence="19" key="1">
    <citation type="journal article" date="2017" name="Gigascience">
        <title>The genome draft of coconut (Cocos nucifera).</title>
        <authorList>
            <person name="Xiao Y."/>
            <person name="Xu P."/>
            <person name="Fan H."/>
            <person name="Baudouin L."/>
            <person name="Xia W."/>
            <person name="Bocs S."/>
            <person name="Xu J."/>
            <person name="Li Q."/>
            <person name="Guo A."/>
            <person name="Zhou L."/>
            <person name="Li J."/>
            <person name="Wu Y."/>
            <person name="Ma Z."/>
            <person name="Armero A."/>
            <person name="Issali A.E."/>
            <person name="Liu N."/>
            <person name="Peng M."/>
            <person name="Yang Y."/>
        </authorList>
    </citation>
    <scope>NUCLEOTIDE SEQUENCE</scope>
    <source>
        <tissue evidence="19">Spear leaf of Hainan Tall coconut</tissue>
    </source>
</reference>
<evidence type="ECO:0000256" key="4">
    <source>
        <dbReference type="ARBA" id="ARBA00022692"/>
    </source>
</evidence>
<proteinExistence type="inferred from homology"/>
<dbReference type="PANTHER" id="PTHR23058">
    <property type="entry name" value="PEROXISOMAL MEMBRANE PROTEIN PEX14"/>
    <property type="match status" value="1"/>
</dbReference>
<dbReference type="EMBL" id="CM017885">
    <property type="protein sequence ID" value="KAG1368028.1"/>
    <property type="molecule type" value="Genomic_DNA"/>
</dbReference>
<dbReference type="FunFam" id="1.10.10.10:FF:000217">
    <property type="entry name" value="Peroxisomal membrane protein PEX14"/>
    <property type="match status" value="1"/>
</dbReference>
<comment type="subunit">
    <text evidence="13">Interacts with PEX13; forming the PEX13-PEX14 docking complex. Interacts with PEX5 (via WxxxF/Y motifs).</text>
</comment>
<evidence type="ECO:0000256" key="3">
    <source>
        <dbReference type="ARBA" id="ARBA00022448"/>
    </source>
</evidence>
<evidence type="ECO:0000256" key="1">
    <source>
        <dbReference type="ARBA" id="ARBA00004549"/>
    </source>
</evidence>
<feature type="compositionally biased region" description="Basic and acidic residues" evidence="15">
    <location>
        <begin position="26"/>
        <end position="39"/>
    </location>
</feature>
<evidence type="ECO:0000256" key="10">
    <source>
        <dbReference type="ARBA" id="ARBA00029502"/>
    </source>
</evidence>
<evidence type="ECO:0000256" key="12">
    <source>
        <dbReference type="ARBA" id="ARBA00053920"/>
    </source>
</evidence>
<evidence type="ECO:0000256" key="5">
    <source>
        <dbReference type="ARBA" id="ARBA00022927"/>
    </source>
</evidence>
<dbReference type="InterPro" id="IPR054154">
    <property type="entry name" value="PEX14-like_M_plants"/>
</dbReference>
<dbReference type="InterPro" id="IPR040554">
    <property type="entry name" value="KPWE_PEX14_dom"/>
</dbReference>
<dbReference type="Proteomes" id="UP000797356">
    <property type="component" value="Chromosome 14"/>
</dbReference>
<keyword evidence="7" id="KW-0811">Translocation</keyword>
<dbReference type="GO" id="GO:0005102">
    <property type="term" value="F:signaling receptor binding"/>
    <property type="evidence" value="ECO:0007669"/>
    <property type="project" value="TreeGrafter"/>
</dbReference>
<dbReference type="Pfam" id="PF23020">
    <property type="entry name" value="PEX14-like_2nd"/>
    <property type="match status" value="1"/>
</dbReference>
<evidence type="ECO:0000256" key="9">
    <source>
        <dbReference type="ARBA" id="ARBA00023140"/>
    </source>
</evidence>
<feature type="compositionally biased region" description="Polar residues" evidence="15">
    <location>
        <begin position="521"/>
        <end position="532"/>
    </location>
</feature>
<accession>A0A8K0IVG0</accession>
<organism evidence="19 20">
    <name type="scientific">Cocos nucifera</name>
    <name type="common">Coconut palm</name>
    <dbReference type="NCBI Taxonomy" id="13894"/>
    <lineage>
        <taxon>Eukaryota</taxon>
        <taxon>Viridiplantae</taxon>
        <taxon>Streptophyta</taxon>
        <taxon>Embryophyta</taxon>
        <taxon>Tracheophyta</taxon>
        <taxon>Spermatophyta</taxon>
        <taxon>Magnoliopsida</taxon>
        <taxon>Liliopsida</taxon>
        <taxon>Arecaceae</taxon>
        <taxon>Arecoideae</taxon>
        <taxon>Cocoseae</taxon>
        <taxon>Attaleinae</taxon>
        <taxon>Cocos</taxon>
    </lineage>
</organism>
<feature type="compositionally biased region" description="Polar residues" evidence="15">
    <location>
        <begin position="387"/>
        <end position="409"/>
    </location>
</feature>
<sequence>MSTQSAASSPADLGDNRQNPGPDLSKPVDEGGQDVKQDVAADGSSGRPVFAISEPVREEQVQNAIKFLSHPKVRGSPIIYRRSFLEKKGLTKEEIDEAFRRVPDPPPNVPSVETDTANQGVHLQVPSQTLQPAPAPVGSVVMAPSWQQTRFHWSHAFLAVGVLAASGAGTALFCKNVVIPRLKTWIQKVVAEENDVKKDDISRSGLAEEAAEAAKAAVSAAALAAKASQELLNAKNEEKRHFEAFMGMLDAQVEEMKSLGNAICKLERKREVIKSQDGDKSWNWTTNSSWSKSHVSQSDPSASITLSKHAKVNGAQMVDFGAVKPSSEPASMEPTMPPHPKSFFEIMEMVQRGEKPSNIKEIDDMPPNPNQPIPRPLMAPRVKPWECTQQAQQRPIDGLQSQASSQGMSSKVKEDNSQQYGRFSDGSELWGRRKTVRITEIESEADEPKQFSHRMGANKHPNHQVWVPPQPPSIVMPEAAAAIRQPKSSIQIQDSGDVRFASHADNGEDQEVKASDLAAESESSGSVVTHINQAGKEQEVGVEVMGPNTSDRC</sequence>
<feature type="domain" description="Peroxisomal membrane protein PEX14-like KPWE" evidence="17">
    <location>
        <begin position="338"/>
        <end position="386"/>
    </location>
</feature>
<feature type="domain" description="Peroxisomal membrane protein PEX14 central plants" evidence="18">
    <location>
        <begin position="150"/>
        <end position="267"/>
    </location>
</feature>
<keyword evidence="20" id="KW-1185">Reference proteome</keyword>
<evidence type="ECO:0000259" key="16">
    <source>
        <dbReference type="Pfam" id="PF04695"/>
    </source>
</evidence>
<evidence type="ECO:0000256" key="8">
    <source>
        <dbReference type="ARBA" id="ARBA00023136"/>
    </source>
</evidence>
<dbReference type="GO" id="GO:1990429">
    <property type="term" value="C:peroxisomal importomer complex"/>
    <property type="evidence" value="ECO:0007669"/>
    <property type="project" value="TreeGrafter"/>
</dbReference>
<evidence type="ECO:0000256" key="11">
    <source>
        <dbReference type="ARBA" id="ARBA00029691"/>
    </source>
</evidence>
<evidence type="ECO:0000256" key="15">
    <source>
        <dbReference type="SAM" id="MobiDB-lite"/>
    </source>
</evidence>
<name>A0A8K0IVG0_COCNU</name>